<protein>
    <submittedName>
        <fullName evidence="1">Uncharacterized protein</fullName>
    </submittedName>
</protein>
<keyword evidence="2" id="KW-1185">Reference proteome</keyword>
<dbReference type="Proteomes" id="UP001595547">
    <property type="component" value="Unassembled WGS sequence"/>
</dbReference>
<dbReference type="SUPFAM" id="SSF53448">
    <property type="entry name" value="Nucleotide-diphospho-sugar transferases"/>
    <property type="match status" value="1"/>
</dbReference>
<dbReference type="InterPro" id="IPR029044">
    <property type="entry name" value="Nucleotide-diphossugar_trans"/>
</dbReference>
<gene>
    <name evidence="1" type="ORF">ACFOGH_15480</name>
</gene>
<name>A0ABV7J0P8_9RHOB</name>
<evidence type="ECO:0000313" key="1">
    <source>
        <dbReference type="EMBL" id="MFC3182402.1"/>
    </source>
</evidence>
<proteinExistence type="predicted"/>
<comment type="caution">
    <text evidence="1">The sequence shown here is derived from an EMBL/GenBank/DDBJ whole genome shotgun (WGS) entry which is preliminary data.</text>
</comment>
<organism evidence="1 2">
    <name type="scientific">Cypionkella sinensis</name>
    <dbReference type="NCBI Taxonomy" id="1756043"/>
    <lineage>
        <taxon>Bacteria</taxon>
        <taxon>Pseudomonadati</taxon>
        <taxon>Pseudomonadota</taxon>
        <taxon>Alphaproteobacteria</taxon>
        <taxon>Rhodobacterales</taxon>
        <taxon>Paracoccaceae</taxon>
        <taxon>Cypionkella</taxon>
    </lineage>
</organism>
<accession>A0ABV7J0P8</accession>
<reference evidence="2" key="1">
    <citation type="journal article" date="2019" name="Int. J. Syst. Evol. Microbiol.">
        <title>The Global Catalogue of Microorganisms (GCM) 10K type strain sequencing project: providing services to taxonomists for standard genome sequencing and annotation.</title>
        <authorList>
            <consortium name="The Broad Institute Genomics Platform"/>
            <consortium name="The Broad Institute Genome Sequencing Center for Infectious Disease"/>
            <person name="Wu L."/>
            <person name="Ma J."/>
        </authorList>
    </citation>
    <scope>NUCLEOTIDE SEQUENCE [LARGE SCALE GENOMIC DNA]</scope>
    <source>
        <strain evidence="2">KCTC 52039</strain>
    </source>
</reference>
<dbReference type="EMBL" id="JBHRTO010000002">
    <property type="protein sequence ID" value="MFC3182402.1"/>
    <property type="molecule type" value="Genomic_DNA"/>
</dbReference>
<dbReference type="Gene3D" id="3.90.550.10">
    <property type="entry name" value="Spore Coat Polysaccharide Biosynthesis Protein SpsA, Chain A"/>
    <property type="match status" value="1"/>
</dbReference>
<sequence>MSDAKESILFVVDGMGLEAQSLLLAASLAKHHPDRGEVALVAYVSPRSASSLTPVTRALYAKCGVQMRPLPVADGVWAKPYPHGNKILACAAPRTSQRSQFIDTDTVCLGPLAGLDLTDPEVVAMVPEGLPTWGKEDGKWQRAYEFFGLPMPEDRVELTRGRHVTYPPYFNAGFISFSDMPRPDTGDNFAQSWLKTAIEFDNRCPIKGKRPWLDQITLPLTMKRFGFDYQVLHEVWNFSIADRLKLHRAKKARLIHYHRGVHLRRLDFYNDFVANALACVPEAMAGALMEQISGLVADPVEAAAE</sequence>
<evidence type="ECO:0000313" key="2">
    <source>
        <dbReference type="Proteomes" id="UP001595547"/>
    </source>
</evidence>
<dbReference type="RefSeq" id="WP_380074069.1">
    <property type="nucleotide sequence ID" value="NZ_JBHRTO010000002.1"/>
</dbReference>